<evidence type="ECO:0000256" key="1">
    <source>
        <dbReference type="SAM" id="MobiDB-lite"/>
    </source>
</evidence>
<evidence type="ECO:0000313" key="3">
    <source>
        <dbReference type="Proteomes" id="UP000051952"/>
    </source>
</evidence>
<feature type="region of interest" description="Disordered" evidence="1">
    <location>
        <begin position="486"/>
        <end position="509"/>
    </location>
</feature>
<keyword evidence="3" id="KW-1185">Reference proteome</keyword>
<feature type="compositionally biased region" description="Polar residues" evidence="1">
    <location>
        <begin position="114"/>
        <end position="128"/>
    </location>
</feature>
<feature type="compositionally biased region" description="Low complexity" evidence="1">
    <location>
        <begin position="488"/>
        <end position="506"/>
    </location>
</feature>
<feature type="compositionally biased region" description="Polar residues" evidence="1">
    <location>
        <begin position="139"/>
        <end position="159"/>
    </location>
</feature>
<feature type="compositionally biased region" description="Gly residues" evidence="1">
    <location>
        <begin position="23"/>
        <end position="41"/>
    </location>
</feature>
<feature type="region of interest" description="Disordered" evidence="1">
    <location>
        <begin position="18"/>
        <end position="43"/>
    </location>
</feature>
<protein>
    <submittedName>
        <fullName evidence="2">Uncharacterized protein</fullName>
    </submittedName>
</protein>
<feature type="compositionally biased region" description="Polar residues" evidence="1">
    <location>
        <begin position="68"/>
        <end position="88"/>
    </location>
</feature>
<dbReference type="EMBL" id="CYKH01001134">
    <property type="protein sequence ID" value="CUG84982.1"/>
    <property type="molecule type" value="Genomic_DNA"/>
</dbReference>
<dbReference type="AlphaFoldDB" id="A0A0S4J8Z9"/>
<organism evidence="2 3">
    <name type="scientific">Bodo saltans</name>
    <name type="common">Flagellated protozoan</name>
    <dbReference type="NCBI Taxonomy" id="75058"/>
    <lineage>
        <taxon>Eukaryota</taxon>
        <taxon>Discoba</taxon>
        <taxon>Euglenozoa</taxon>
        <taxon>Kinetoplastea</taxon>
        <taxon>Metakinetoplastina</taxon>
        <taxon>Eubodonida</taxon>
        <taxon>Bodonidae</taxon>
        <taxon>Bodo</taxon>
    </lineage>
</organism>
<gene>
    <name evidence="2" type="ORF">BSAL_89195</name>
</gene>
<dbReference type="VEuPathDB" id="TriTrypDB:BSAL_89195"/>
<name>A0A0S4J8Z9_BODSA</name>
<evidence type="ECO:0000313" key="2">
    <source>
        <dbReference type="EMBL" id="CUG84982.1"/>
    </source>
</evidence>
<feature type="compositionally biased region" description="Low complexity" evidence="1">
    <location>
        <begin position="161"/>
        <end position="175"/>
    </location>
</feature>
<feature type="compositionally biased region" description="Low complexity" evidence="1">
    <location>
        <begin position="440"/>
        <end position="453"/>
    </location>
</feature>
<dbReference type="Proteomes" id="UP000051952">
    <property type="component" value="Unassembled WGS sequence"/>
</dbReference>
<accession>A0A0S4J8Z9</accession>
<proteinExistence type="predicted"/>
<feature type="compositionally biased region" description="Low complexity" evidence="1">
    <location>
        <begin position="129"/>
        <end position="138"/>
    </location>
</feature>
<sequence length="669" mass="70975">MGATCSVVPEVASSREALNARSGGAGGGKELGSISGHGGGSESNSLRIARKMSNHDVHGIIAAGGTFDGQTPRHQQNTTTGTLSTNSRGTDRRFDLVGPVGQSGSYRQKHRSSVAATDSRSPDHFNQSAAAAAQQQQQHETPQQFNSTTAMHPPSSLTDAGTVTGLTTNNTGVDTPVSAIRERPRSTRTFPDLIANSLLLRYHPDRVAMFSRLRGGFVTPEGISIPTMQQRLAARAGEYETGLYEGAGHLYFLAPERPLPIPITAVPPVDMNAAVAGWAEHIRRGGMPEMEEAMREAQRNLGAHLAQTQVSVLQYVDGVRDGIAHMDFDVAIAACQQCMRIFSQNNMLRPLAVALQLLLTLNDILVIEHVGHTFEEAVRAYLHKAAAGTMPTTSSAGGASADEKPQEIPDLTTVLELYTLLNGGYHDANRNNTGAAPMNGGSSSRSVGPRVQSASRGHVPSLTSSFGAGGTGTRVSLQQISVMCNDEQNQQRQMQQQQQVSPQQPQGRVVAEAALSPQPPPFQPTLFAAFNASASETGIVVATMSHTRFNSSSITSAAGALRQSTSATGTAVSGGQLSTGSFLQLQEFHLPKIVGANGLGGVGGAEGDDNVQLELQLQLVEQVHFLLEVQQLLHDTLEYLVHVLHYHSGQLFPTVPVSPPPPLVHVVVQ</sequence>
<feature type="region of interest" description="Disordered" evidence="1">
    <location>
        <begin position="429"/>
        <end position="470"/>
    </location>
</feature>
<reference evidence="3" key="1">
    <citation type="submission" date="2015-09" db="EMBL/GenBank/DDBJ databases">
        <authorList>
            <consortium name="Pathogen Informatics"/>
        </authorList>
    </citation>
    <scope>NUCLEOTIDE SEQUENCE [LARGE SCALE GENOMIC DNA]</scope>
    <source>
        <strain evidence="3">Lake Konstanz</strain>
    </source>
</reference>
<feature type="region of interest" description="Disordered" evidence="1">
    <location>
        <begin position="62"/>
        <end position="184"/>
    </location>
</feature>